<dbReference type="InterPro" id="IPR057587">
    <property type="entry name" value="GpJ_Ig_second"/>
</dbReference>
<dbReference type="InterPro" id="IPR057549">
    <property type="entry name" value="PB4_spike"/>
</dbReference>
<dbReference type="Pfam" id="PF24168">
    <property type="entry name" value="PB4_spike"/>
    <property type="match status" value="1"/>
</dbReference>
<sequence>MSSAKKVLGVVFPVQAIGTALFGAPAYVAIEARRQAKKMKNAMAQRGAGEASKQMFKDAASPKQIILGHPVLSGPMVFASEEGVPNDEGVGEWANVVVHLAGHVCDDVTHAWLDDELLVRQASTTSGADIEFRHKNGAGWVYIYLGDHNKVPPTLASLPDWDGSMRGDQQCFAHIKLRSDPDKWPSSIPNAKFAVKGMRLFDPRTGQTQWSDNPALMVRWYRTALKLGVPIDESYISSANICDELVSTPSGTEKRYRCNYAFFADTNPRQVLQTIRSTCAGESLRVAGRHAMQVGAFYGPGVVTLNENDVVGDITVNSDVRRRDLINTVSAKYADPEDNWNTVDMPVFTHAGFVAQDGYEVVDDLDLMSVPSPYQAQRLAKIHLLTIRDALTINFSCTLKAMQLLPGTVFRFDFPENEWQGVEFIVTEWKHSKVGVVALEARQTKLSHYEFNGSTAKVPERPGLPNLVSREVEAVTHLTYTTLFDSNTLQAVITWQHRSLGGTSFELSFYKDGDFLRKENVIDKQYRLQDGFSVGQYQVQVVAISYERRSPVASLAFNAAAPQTPIGCEVNAGNWVLELLPVSSGAVNFDTMYDFALGFEEAATDTELESFIVGRAKVITVSNLKADTLYHIAVREVSRWGMSSWFRTSAQTTFNSDDVWEVIYGDVDRVLNESLESTINQIEQRTSNLNEKQDAGLNALLNEIGDFHQEEASQKQSISLAYARRVLSQQADEISAQAKELLELLAKYDENTAYIQELSNAVANNEQALAESQQLLLAQIDSGDEDTLARANTYTRAAVGYCVDAEGNITSHTDAVACVAAGHSWLDGPLAEFIRNLQVDNGSGQTASISQLMQVFDDIDGNLIARGGLIVNNQGRITGLVNTNDGTTTSLDLIAEHFRVGDQDASGNFIPTLYIDSTSKKMVFKGHLILDDGQTISSRDELKGENGVDGLNGADGKDGVDGLNGVDGLDGKPGTIWGTLKLRGGVFPSDALATADFTARYGRAPILDDMLTYVSNDELASSVKSFNGSEWVTPGLRLNGNIITPGSIYGNRLVAGSEIVAPVIKGGTGWFEGSVYAREIIGVQSMTAMASMDPGSYPLWMTVPTITNYSFGDTDLLFQKISEVMVPQADFERSLQVEVYIPHIQDVGGASGGQFNETIVNQWSYPHRASLTFRLVPKSTVPSGYPTDSIYVGSNLFMFGRLFGTDYGYRLTNSVFIDLALPATGITGTTSPESFPPVVYELQVALRPRAGQSTTEHELQLSEMMVSATLSKSDAYDFSVEILR</sequence>
<evidence type="ECO:0000259" key="3">
    <source>
        <dbReference type="Pfam" id="PF24489"/>
    </source>
</evidence>
<evidence type="ECO:0000256" key="1">
    <source>
        <dbReference type="SAM" id="Coils"/>
    </source>
</evidence>
<protein>
    <submittedName>
        <fullName evidence="4">Phage tail protein</fullName>
    </submittedName>
</protein>
<gene>
    <name evidence="4" type="ORF">MRM63_15610</name>
</gene>
<name>A0AAU6VMH7_UNCXX</name>
<feature type="domain" description="Tip attachment protein J second Ig-like" evidence="3">
    <location>
        <begin position="564"/>
        <end position="663"/>
    </location>
</feature>
<dbReference type="PANTHER" id="PTHR36251">
    <property type="entry name" value="FELS-1 PROPHAGE HOST SPECIFICITY PROTEIN-RELATED"/>
    <property type="match status" value="1"/>
</dbReference>
<dbReference type="Pfam" id="PF24489">
    <property type="entry name" value="Ig_J_second"/>
    <property type="match status" value="1"/>
</dbReference>
<dbReference type="PANTHER" id="PTHR36251:SF2">
    <property type="entry name" value="GIFSY-2 PROPHAGE HOST SPECIFICITY PROTEIN J, PHAGE LAMBDA"/>
    <property type="match status" value="1"/>
</dbReference>
<feature type="domain" description="Straight fiber protein PB4 spike" evidence="2">
    <location>
        <begin position="962"/>
        <end position="1061"/>
    </location>
</feature>
<dbReference type="InterPro" id="IPR053171">
    <property type="entry name" value="Viral_Tip_Attach_Protein"/>
</dbReference>
<evidence type="ECO:0000259" key="2">
    <source>
        <dbReference type="Pfam" id="PF24168"/>
    </source>
</evidence>
<feature type="coiled-coil region" evidence="1">
    <location>
        <begin position="724"/>
        <end position="775"/>
    </location>
</feature>
<reference evidence="4" key="1">
    <citation type="submission" date="2022-03" db="EMBL/GenBank/DDBJ databases">
        <title>Sea Food Isolates.</title>
        <authorList>
            <person name="Li c."/>
        </authorList>
    </citation>
    <scope>NUCLEOTIDE SEQUENCE</scope>
    <source>
        <strain evidence="4">19MO03SA05</strain>
    </source>
</reference>
<evidence type="ECO:0000313" key="4">
    <source>
        <dbReference type="EMBL" id="XAG86534.1"/>
    </source>
</evidence>
<proteinExistence type="predicted"/>
<accession>A0AAU6VMH7</accession>
<keyword evidence="1" id="KW-0175">Coiled coil</keyword>
<organism evidence="4">
    <name type="scientific">bacterium 19MO03SA05</name>
    <dbReference type="NCBI Taxonomy" id="2920620"/>
    <lineage>
        <taxon>Bacteria</taxon>
    </lineage>
</organism>
<dbReference type="EMBL" id="CP095351">
    <property type="protein sequence ID" value="XAG86534.1"/>
    <property type="molecule type" value="Genomic_DNA"/>
</dbReference>